<keyword evidence="1" id="KW-0106">Calcium</keyword>
<dbReference type="InterPro" id="IPR036258">
    <property type="entry name" value="Apyrase_sf"/>
</dbReference>
<feature type="compositionally biased region" description="Low complexity" evidence="2">
    <location>
        <begin position="9"/>
        <end position="23"/>
    </location>
</feature>
<name>A0A4D9CS16_9STRA</name>
<dbReference type="Gene3D" id="3.90.190.10">
    <property type="entry name" value="Protein tyrosine phosphatase superfamily"/>
    <property type="match status" value="1"/>
</dbReference>
<dbReference type="GO" id="GO:0005509">
    <property type="term" value="F:calcium ion binding"/>
    <property type="evidence" value="ECO:0007669"/>
    <property type="project" value="InterPro"/>
</dbReference>
<feature type="binding site" evidence="1">
    <location>
        <position position="128"/>
    </location>
    <ligand>
        <name>Ca(2+)</name>
        <dbReference type="ChEBI" id="CHEBI:29108"/>
    </ligand>
</feature>
<proteinExistence type="predicted"/>
<evidence type="ECO:0000313" key="4">
    <source>
        <dbReference type="EMBL" id="TFJ81606.1"/>
    </source>
</evidence>
<evidence type="ECO:0000256" key="2">
    <source>
        <dbReference type="SAM" id="MobiDB-lite"/>
    </source>
</evidence>
<sequence length="287" mass="31502">MKDHWGIEAGLSTSGSSSSSLRRSSYAYGGGAGTLPSLSASYGRRGAPSDPLMQPYDPARTTWKFKIIADLDQQSKDLEASKPLFHSYLIEGALLRDPKSPNKYSVTWGSEHKLKSAHNEAGRGMELSELVQYKGHGIEHLHLPTVDHFEPTPEAVAAAVDFIAERHRRKEKCFVHCKAGHGRSAAVALCWLATQHPGVSTQLLNQRLSERRKVRKSLYRQNCVKGFLKMHGLKVGGGKGGSMEMVEVGVEEEEGDSEVGGGRERVAMTARKKQQMGTNGHAQGRRR</sequence>
<evidence type="ECO:0000259" key="3">
    <source>
        <dbReference type="PROSITE" id="PS50056"/>
    </source>
</evidence>
<reference evidence="4 5" key="1">
    <citation type="submission" date="2019-01" db="EMBL/GenBank/DDBJ databases">
        <title>Nuclear Genome Assembly of the Microalgal Biofuel strain Nannochloropsis salina CCMP1776.</title>
        <authorList>
            <person name="Hovde B."/>
        </authorList>
    </citation>
    <scope>NUCLEOTIDE SEQUENCE [LARGE SCALE GENOMIC DNA]</scope>
    <source>
        <strain evidence="4 5">CCMP1776</strain>
    </source>
</reference>
<dbReference type="SUPFAM" id="SSF101887">
    <property type="entry name" value="Apyrase"/>
    <property type="match status" value="1"/>
</dbReference>
<feature type="domain" description="Tyrosine specific protein phosphatases" evidence="3">
    <location>
        <begin position="154"/>
        <end position="212"/>
    </location>
</feature>
<dbReference type="PANTHER" id="PTHR46274">
    <property type="entry name" value="PHOSPHATIDYLINOSITOL PHOSPHATASE"/>
    <property type="match status" value="1"/>
</dbReference>
<comment type="caution">
    <text evidence="4">The sequence shown here is derived from an EMBL/GenBank/DDBJ whole genome shotgun (WGS) entry which is preliminary data.</text>
</comment>
<evidence type="ECO:0000256" key="1">
    <source>
        <dbReference type="PIRSR" id="PIRSR609283-1"/>
    </source>
</evidence>
<dbReference type="OrthoDB" id="273181at2759"/>
<dbReference type="InterPro" id="IPR000340">
    <property type="entry name" value="Dual-sp_phosphatase_cat-dom"/>
</dbReference>
<dbReference type="PROSITE" id="PS50056">
    <property type="entry name" value="TYR_PHOSPHATASE_2"/>
    <property type="match status" value="1"/>
</dbReference>
<accession>A0A4D9CS16</accession>
<dbReference type="InterPro" id="IPR029021">
    <property type="entry name" value="Prot-tyrosine_phosphatase-like"/>
</dbReference>
<dbReference type="GO" id="GO:0017110">
    <property type="term" value="F:nucleoside diphosphate phosphatase activity"/>
    <property type="evidence" value="ECO:0007669"/>
    <property type="project" value="InterPro"/>
</dbReference>
<dbReference type="PROSITE" id="PS00383">
    <property type="entry name" value="TYR_PHOSPHATASE_1"/>
    <property type="match status" value="1"/>
</dbReference>
<dbReference type="PANTHER" id="PTHR46274:SF6">
    <property type="entry name" value="TYR_PHOSPHATASE_2 DOMAIN-CONTAINING PROTEIN"/>
    <property type="match status" value="1"/>
</dbReference>
<organism evidence="4 5">
    <name type="scientific">Nannochloropsis salina CCMP1776</name>
    <dbReference type="NCBI Taxonomy" id="1027361"/>
    <lineage>
        <taxon>Eukaryota</taxon>
        <taxon>Sar</taxon>
        <taxon>Stramenopiles</taxon>
        <taxon>Ochrophyta</taxon>
        <taxon>Eustigmatophyceae</taxon>
        <taxon>Eustigmatales</taxon>
        <taxon>Monodopsidaceae</taxon>
        <taxon>Microchloropsis</taxon>
        <taxon>Microchloropsis salina</taxon>
    </lineage>
</organism>
<dbReference type="InterPro" id="IPR000387">
    <property type="entry name" value="Tyr_Pase_dom"/>
</dbReference>
<dbReference type="AlphaFoldDB" id="A0A4D9CS16"/>
<dbReference type="EMBL" id="SDOX01000122">
    <property type="protein sequence ID" value="TFJ81606.1"/>
    <property type="molecule type" value="Genomic_DNA"/>
</dbReference>
<dbReference type="InterPro" id="IPR016130">
    <property type="entry name" value="Tyr_Pase_AS"/>
</dbReference>
<evidence type="ECO:0000313" key="5">
    <source>
        <dbReference type="Proteomes" id="UP000355283"/>
    </source>
</evidence>
<protein>
    <recommendedName>
        <fullName evidence="3">Tyrosine specific protein phosphatases domain-containing protein</fullName>
    </recommendedName>
</protein>
<keyword evidence="5" id="KW-1185">Reference proteome</keyword>
<feature type="binding site" evidence="1">
    <location>
        <position position="129"/>
    </location>
    <ligand>
        <name>Ca(2+)</name>
        <dbReference type="ChEBI" id="CHEBI:29108"/>
    </ligand>
</feature>
<feature type="region of interest" description="Disordered" evidence="2">
    <location>
        <begin position="1"/>
        <end position="23"/>
    </location>
</feature>
<feature type="region of interest" description="Disordered" evidence="2">
    <location>
        <begin position="250"/>
        <end position="287"/>
    </location>
</feature>
<comment type="cofactor">
    <cofactor evidence="1">
        <name>Ca(2+)</name>
        <dbReference type="ChEBI" id="CHEBI:29108"/>
    </cofactor>
</comment>
<keyword evidence="1" id="KW-0479">Metal-binding</keyword>
<dbReference type="Pfam" id="PF00782">
    <property type="entry name" value="DSPc"/>
    <property type="match status" value="1"/>
</dbReference>
<dbReference type="SUPFAM" id="SSF52799">
    <property type="entry name" value="(Phosphotyrosine protein) phosphatases II"/>
    <property type="match status" value="1"/>
</dbReference>
<dbReference type="Proteomes" id="UP000355283">
    <property type="component" value="Unassembled WGS sequence"/>
</dbReference>
<gene>
    <name evidence="4" type="ORF">NSK_006857</name>
</gene>